<feature type="transmembrane region" description="Helical" evidence="1">
    <location>
        <begin position="217"/>
        <end position="236"/>
    </location>
</feature>
<dbReference type="EMBL" id="PVNL01000004">
    <property type="protein sequence ID" value="PRQ10075.1"/>
    <property type="molecule type" value="Genomic_DNA"/>
</dbReference>
<dbReference type="RefSeq" id="WP_106087379.1">
    <property type="nucleotide sequence ID" value="NZ_PVNL01000004.1"/>
</dbReference>
<feature type="transmembrane region" description="Helical" evidence="1">
    <location>
        <begin position="76"/>
        <end position="97"/>
    </location>
</feature>
<feature type="transmembrane region" description="Helical" evidence="1">
    <location>
        <begin position="117"/>
        <end position="136"/>
    </location>
</feature>
<evidence type="ECO:0008006" key="4">
    <source>
        <dbReference type="Google" id="ProtNLM"/>
    </source>
</evidence>
<evidence type="ECO:0000313" key="2">
    <source>
        <dbReference type="EMBL" id="PRQ10075.1"/>
    </source>
</evidence>
<feature type="transmembrane region" description="Helical" evidence="1">
    <location>
        <begin position="256"/>
        <end position="275"/>
    </location>
</feature>
<feature type="transmembrane region" description="Helical" evidence="1">
    <location>
        <begin position="12"/>
        <end position="37"/>
    </location>
</feature>
<protein>
    <recommendedName>
        <fullName evidence="4">Transmembrane protein</fullName>
    </recommendedName>
</protein>
<keyword evidence="1" id="KW-0472">Membrane</keyword>
<organism evidence="2 3">
    <name type="scientific">Enhygromyxa salina</name>
    <dbReference type="NCBI Taxonomy" id="215803"/>
    <lineage>
        <taxon>Bacteria</taxon>
        <taxon>Pseudomonadati</taxon>
        <taxon>Myxococcota</taxon>
        <taxon>Polyangia</taxon>
        <taxon>Nannocystales</taxon>
        <taxon>Nannocystaceae</taxon>
        <taxon>Enhygromyxa</taxon>
    </lineage>
</organism>
<proteinExistence type="predicted"/>
<evidence type="ECO:0000256" key="1">
    <source>
        <dbReference type="SAM" id="Phobius"/>
    </source>
</evidence>
<keyword evidence="1" id="KW-0812">Transmembrane</keyword>
<name>A0A2S9YY98_9BACT</name>
<dbReference type="OrthoDB" id="9769532at2"/>
<accession>A0A2S9YY98</accession>
<evidence type="ECO:0000313" key="3">
    <source>
        <dbReference type="Proteomes" id="UP000238823"/>
    </source>
</evidence>
<comment type="caution">
    <text evidence="2">The sequence shown here is derived from an EMBL/GenBank/DDBJ whole genome shotgun (WGS) entry which is preliminary data.</text>
</comment>
<keyword evidence="1" id="KW-1133">Transmembrane helix</keyword>
<reference evidence="2 3" key="1">
    <citation type="submission" date="2018-03" db="EMBL/GenBank/DDBJ databases">
        <title>Draft Genome Sequences of the Obligatory Marine Myxobacteria Enhygromyxa salina SWB007.</title>
        <authorList>
            <person name="Poehlein A."/>
            <person name="Moghaddam J.A."/>
            <person name="Harms H."/>
            <person name="Alanjari M."/>
            <person name="Koenig G.M."/>
            <person name="Daniel R."/>
            <person name="Schaeberle T.F."/>
        </authorList>
    </citation>
    <scope>NUCLEOTIDE SEQUENCE [LARGE SCALE GENOMIC DNA]</scope>
    <source>
        <strain evidence="2 3">SWB007</strain>
    </source>
</reference>
<gene>
    <name evidence="2" type="ORF">ENSA7_02810</name>
</gene>
<dbReference type="Proteomes" id="UP000238823">
    <property type="component" value="Unassembled WGS sequence"/>
</dbReference>
<sequence length="301" mass="32992">MNRGGRASPFAASPFAWFGWLGLALVLLGQLLTLVHLRPVSDWWYAICWTGFTLAGDAWVLRRSGRSLIRERPRDLALMAVISAATWWGLELANHWMQAWSYSESPDIPVWRQQLRSTVFFATLIPATWVCGMLALALWPRRRAAQPRGSQRRVSASLRGVCMLAGLAALVLASQLPDVALGASLVGVLLLLDPLNDALNRPSLLACIARGEARVPIAFALGTMLMGVVGEMWNYPADPKWTYDVAWLDFAYVFEMPALGFLGYGLLALTIFATYQFARGFVLGPADPGEADGDPLTLTGL</sequence>
<dbReference type="AlphaFoldDB" id="A0A2S9YY98"/>
<feature type="transmembrane region" description="Helical" evidence="1">
    <location>
        <begin position="156"/>
        <end position="173"/>
    </location>
</feature>